<feature type="region of interest" description="Disordered" evidence="1">
    <location>
        <begin position="682"/>
        <end position="705"/>
    </location>
</feature>
<feature type="region of interest" description="Disordered" evidence="1">
    <location>
        <begin position="750"/>
        <end position="938"/>
    </location>
</feature>
<feature type="transmembrane region" description="Helical" evidence="2">
    <location>
        <begin position="611"/>
        <end position="630"/>
    </location>
</feature>
<feature type="transmembrane region" description="Helical" evidence="2">
    <location>
        <begin position="324"/>
        <end position="341"/>
    </location>
</feature>
<dbReference type="InterPro" id="IPR003882">
    <property type="entry name" value="Pistil_extensin"/>
</dbReference>
<dbReference type="InParanoid" id="A0A0D2WUG5"/>
<feature type="transmembrane region" description="Helical" evidence="2">
    <location>
        <begin position="636"/>
        <end position="663"/>
    </location>
</feature>
<evidence type="ECO:0000256" key="2">
    <source>
        <dbReference type="SAM" id="Phobius"/>
    </source>
</evidence>
<feature type="domain" description="WH2" evidence="4">
    <location>
        <begin position="877"/>
        <end position="903"/>
    </location>
</feature>
<feature type="transmembrane region" description="Helical" evidence="2">
    <location>
        <begin position="296"/>
        <end position="317"/>
    </location>
</feature>
<feature type="transmembrane region" description="Helical" evidence="2">
    <location>
        <begin position="429"/>
        <end position="452"/>
    </location>
</feature>
<dbReference type="STRING" id="595528.A0A0D2WUG5"/>
<evidence type="ECO:0000256" key="1">
    <source>
        <dbReference type="SAM" id="MobiDB-lite"/>
    </source>
</evidence>
<dbReference type="CDD" id="cd22062">
    <property type="entry name" value="WH2_DdVASP-like"/>
    <property type="match status" value="1"/>
</dbReference>
<feature type="transmembrane region" description="Helical" evidence="2">
    <location>
        <begin position="487"/>
        <end position="506"/>
    </location>
</feature>
<dbReference type="PANTHER" id="PTHR11319:SF35">
    <property type="entry name" value="OUTER MEMBRANE PROTEIN PMPC-RELATED"/>
    <property type="match status" value="1"/>
</dbReference>
<evidence type="ECO:0000313" key="5">
    <source>
        <dbReference type="EMBL" id="KJE96320.1"/>
    </source>
</evidence>
<name>A0A0D2WUG5_CAPO3</name>
<sequence>MAGSSSALSSSAVLQMVCTAALLLTLSSALCAVAAPLTLNNGIPANSITSNELVFPTSSGTVAVVVVTGSNATIYASSTVSPPSQASYSAKSEPAVLSADGLSYISLLTYANTNNLPLYLNVTFANWAVSGPFNITATFSCPSTSYLSNPTDLFCQACPAHSVNGALSSPRTSAAQTTFAPNQCICDVGFYGTDGLPPCLPCTVGSECNVLGLSLPLVAPGYALYPAYVTNPANLSTYSSAIFACPTASHCPGGTPLSVSAPTVCEAGYEGYVCGGCAPDYFQLQFECRECGSDRWFMAACFFMFVAWLAFFLAAILYRRTTSLPILLHFLQLASLLYVFPLDWDSTLMRFLNFLSFSMLNWQLAMPECALDDYTIYTGLAITLALPLIFLALHVIFLGLAWLYILLGVCFKCMWMWKTPSMISAMDRSVSSFVCFLEFIYLPVTAAAFAMYQCQRIEAVDGSNSHHYMIGSSNIQCYEGDWMTNQALALTAIAVYSIGIPLWKFIMLRRFAGRDTDADRIKQVEKNGFTPSVLTLRRDQFEGLLSRYRERAEWFMFCTYLRKLLYVIIFTFLINSPRYQALTASFFLLIWSVFQSRIAPYKSMLANNLEIVLLVSIHVDLLFGIGVYSGEAASSISGVVFFLIVAAGLLALFFLFLELFWMLGRKMFPALRKFDNNDPTARSSLVGRGSESSMATTSTATTVAAPAGSTAIEMDRPTSSQQPSAVAAAPVAAAAATAAGFTRSNSFDSFASASDDAGESVTARQPEPEAEPEASRPPTPPAAPPAPPPAPPAEPPAAPPSPPPAPPAPPAAPPMPPAAPPAPPAAPPAPPAAPPAPPAAPPMPPAAPPMPPAAPPMPPSGPPPPPAPPAAGPPPSQPGRGDLLSSISNFKGGLRKVQTNDRSSPLTGGSSSGGAAASSSSGSGSGGATHPPGGPTLDSLASALAAAMAARRM</sequence>
<dbReference type="OrthoDB" id="5950997at2759"/>
<protein>
    <recommendedName>
        <fullName evidence="4">WH2 domain-containing protein</fullName>
    </recommendedName>
</protein>
<feature type="compositionally biased region" description="Pro residues" evidence="1">
    <location>
        <begin position="775"/>
        <end position="877"/>
    </location>
</feature>
<dbReference type="EMBL" id="KE346371">
    <property type="protein sequence ID" value="KJE96320.1"/>
    <property type="molecule type" value="Genomic_DNA"/>
</dbReference>
<accession>A0A0D2WUG5</accession>
<dbReference type="PRINTS" id="PR01218">
    <property type="entry name" value="PSTLEXTENSIN"/>
</dbReference>
<dbReference type="AlphaFoldDB" id="A0A0D2WUG5"/>
<feature type="signal peptide" evidence="3">
    <location>
        <begin position="1"/>
        <end position="34"/>
    </location>
</feature>
<keyword evidence="6" id="KW-1185">Reference proteome</keyword>
<feature type="compositionally biased region" description="Low complexity" evidence="1">
    <location>
        <begin position="690"/>
        <end position="705"/>
    </location>
</feature>
<feature type="compositionally biased region" description="Low complexity" evidence="1">
    <location>
        <begin position="903"/>
        <end position="938"/>
    </location>
</feature>
<keyword evidence="2" id="KW-1133">Transmembrane helix</keyword>
<dbReference type="Proteomes" id="UP000008743">
    <property type="component" value="Unassembled WGS sequence"/>
</dbReference>
<dbReference type="GO" id="GO:0003779">
    <property type="term" value="F:actin binding"/>
    <property type="evidence" value="ECO:0007669"/>
    <property type="project" value="InterPro"/>
</dbReference>
<evidence type="ECO:0000259" key="4">
    <source>
        <dbReference type="Pfam" id="PF02205"/>
    </source>
</evidence>
<dbReference type="PhylomeDB" id="A0A0D2WUG5"/>
<keyword evidence="3" id="KW-0732">Signal</keyword>
<evidence type="ECO:0000256" key="3">
    <source>
        <dbReference type="SAM" id="SignalP"/>
    </source>
</evidence>
<feature type="chain" id="PRO_5002254672" description="WH2 domain-containing protein" evidence="3">
    <location>
        <begin position="35"/>
        <end position="953"/>
    </location>
</feature>
<dbReference type="RefSeq" id="XP_004344283.2">
    <property type="nucleotide sequence ID" value="XM_004344233.2"/>
</dbReference>
<reference evidence="6" key="1">
    <citation type="submission" date="2011-02" db="EMBL/GenBank/DDBJ databases">
        <title>The Genome Sequence of Capsaspora owczarzaki ATCC 30864.</title>
        <authorList>
            <person name="Russ C."/>
            <person name="Cuomo C."/>
            <person name="Burger G."/>
            <person name="Gray M.W."/>
            <person name="Holland P.W.H."/>
            <person name="King N."/>
            <person name="Lang F.B.F."/>
            <person name="Roger A.J."/>
            <person name="Ruiz-Trillo I."/>
            <person name="Young S.K."/>
            <person name="Zeng Q."/>
            <person name="Gargeya S."/>
            <person name="Alvarado L."/>
            <person name="Berlin A."/>
            <person name="Chapman S.B."/>
            <person name="Chen Z."/>
            <person name="Freedman E."/>
            <person name="Gellesch M."/>
            <person name="Goldberg J."/>
            <person name="Griggs A."/>
            <person name="Gujja S."/>
            <person name="Heilman E."/>
            <person name="Heiman D."/>
            <person name="Howarth C."/>
            <person name="Mehta T."/>
            <person name="Neiman D."/>
            <person name="Pearson M."/>
            <person name="Roberts A."/>
            <person name="Saif S."/>
            <person name="Shea T."/>
            <person name="Shenoy N."/>
            <person name="Sisk P."/>
            <person name="Stolte C."/>
            <person name="Sykes S."/>
            <person name="White J."/>
            <person name="Yandava C."/>
            <person name="Haas B."/>
            <person name="Nusbaum C."/>
            <person name="Birren B."/>
        </authorList>
    </citation>
    <scope>NUCLEOTIDE SEQUENCE</scope>
    <source>
        <strain evidence="6">ATCC 30864</strain>
    </source>
</reference>
<proteinExistence type="predicted"/>
<keyword evidence="2" id="KW-0812">Transmembrane</keyword>
<gene>
    <name evidence="5" type="ORF">CAOG_006662</name>
</gene>
<dbReference type="InterPro" id="IPR003124">
    <property type="entry name" value="WH2_dom"/>
</dbReference>
<organism evidence="5 6">
    <name type="scientific">Capsaspora owczarzaki (strain ATCC 30864)</name>
    <dbReference type="NCBI Taxonomy" id="595528"/>
    <lineage>
        <taxon>Eukaryota</taxon>
        <taxon>Filasterea</taxon>
        <taxon>Capsaspora</taxon>
    </lineage>
</organism>
<feature type="transmembrane region" description="Helical" evidence="2">
    <location>
        <begin position="580"/>
        <end position="599"/>
    </location>
</feature>
<keyword evidence="2" id="KW-0472">Membrane</keyword>
<evidence type="ECO:0000313" key="6">
    <source>
        <dbReference type="Proteomes" id="UP000008743"/>
    </source>
</evidence>
<dbReference type="Pfam" id="PF02205">
    <property type="entry name" value="WH2"/>
    <property type="match status" value="1"/>
</dbReference>
<dbReference type="PANTHER" id="PTHR11319">
    <property type="entry name" value="G PROTEIN-COUPLED RECEPTOR-RELATED"/>
    <property type="match status" value="1"/>
</dbReference>